<feature type="transmembrane region" description="Helical" evidence="2">
    <location>
        <begin position="62"/>
        <end position="87"/>
    </location>
</feature>
<accession>A0ABX0XZJ5</accession>
<feature type="transmembrane region" description="Helical" evidence="2">
    <location>
        <begin position="178"/>
        <end position="199"/>
    </location>
</feature>
<evidence type="ECO:0008006" key="5">
    <source>
        <dbReference type="Google" id="ProtNLM"/>
    </source>
</evidence>
<evidence type="ECO:0000256" key="2">
    <source>
        <dbReference type="SAM" id="Phobius"/>
    </source>
</evidence>
<evidence type="ECO:0000313" key="4">
    <source>
        <dbReference type="Proteomes" id="UP000722989"/>
    </source>
</evidence>
<evidence type="ECO:0000313" key="3">
    <source>
        <dbReference type="EMBL" id="NJC71492.1"/>
    </source>
</evidence>
<evidence type="ECO:0000256" key="1">
    <source>
        <dbReference type="SAM" id="MobiDB-lite"/>
    </source>
</evidence>
<feature type="transmembrane region" description="Helical" evidence="2">
    <location>
        <begin position="99"/>
        <end position="129"/>
    </location>
</feature>
<dbReference type="RefSeq" id="WP_167926404.1">
    <property type="nucleotide sequence ID" value="NZ_JAATVY010000012.1"/>
</dbReference>
<dbReference type="Proteomes" id="UP000722989">
    <property type="component" value="Unassembled WGS sequence"/>
</dbReference>
<dbReference type="EMBL" id="JAATVY010000012">
    <property type="protein sequence ID" value="NJC71492.1"/>
    <property type="molecule type" value="Genomic_DNA"/>
</dbReference>
<name>A0ABX0XZJ5_9ACTN</name>
<feature type="transmembrane region" description="Helical" evidence="2">
    <location>
        <begin position="227"/>
        <end position="248"/>
    </location>
</feature>
<proteinExistence type="predicted"/>
<reference evidence="3 4" key="1">
    <citation type="submission" date="2020-03" db="EMBL/GenBank/DDBJ databases">
        <title>WGS of the type strain of Planosporangium spp.</title>
        <authorList>
            <person name="Thawai C."/>
        </authorList>
    </citation>
    <scope>NUCLEOTIDE SEQUENCE [LARGE SCALE GENOMIC DNA]</scope>
    <source>
        <strain evidence="3 4">TBRC 5610</strain>
    </source>
</reference>
<sequence length="263" mass="26923">MTGEAAQPGGMTGEAAQPGGMTGEAAQPGGMTGGTSAVPPLVGLAAGRPGQVRPVSGLATTAMVAMATAALTDLLWAFTPLAAVWSVHEAADRGGQLPAAVLIASHGSVLALMAVTHATAWVFLAVWLLRTAANARVLGLARPSTGLQASAWLVPVFAASAVARASRCRRHRALVWSWWSAWLVGVAALVAGTVLTWPAELRGILARVFDGATVDVDRAGLLLGYQIAGRLPGAVLLLAAAALGAVAVDRVTRAQYQRFDELR</sequence>
<protein>
    <recommendedName>
        <fullName evidence="5">DUF4328 domain-containing protein</fullName>
    </recommendedName>
</protein>
<keyword evidence="2" id="KW-0812">Transmembrane</keyword>
<keyword evidence="4" id="KW-1185">Reference proteome</keyword>
<gene>
    <name evidence="3" type="ORF">HC031_17460</name>
</gene>
<comment type="caution">
    <text evidence="3">The sequence shown here is derived from an EMBL/GenBank/DDBJ whole genome shotgun (WGS) entry which is preliminary data.</text>
</comment>
<keyword evidence="2" id="KW-1133">Transmembrane helix</keyword>
<organism evidence="3 4">
    <name type="scientific">Planosporangium thailandense</name>
    <dbReference type="NCBI Taxonomy" id="765197"/>
    <lineage>
        <taxon>Bacteria</taxon>
        <taxon>Bacillati</taxon>
        <taxon>Actinomycetota</taxon>
        <taxon>Actinomycetes</taxon>
        <taxon>Micromonosporales</taxon>
        <taxon>Micromonosporaceae</taxon>
        <taxon>Planosporangium</taxon>
    </lineage>
</organism>
<keyword evidence="2" id="KW-0472">Membrane</keyword>
<feature type="region of interest" description="Disordered" evidence="1">
    <location>
        <begin position="1"/>
        <end position="33"/>
    </location>
</feature>